<comment type="caution">
    <text evidence="2">The sequence shown here is derived from an EMBL/GenBank/DDBJ whole genome shotgun (WGS) entry which is preliminary data.</text>
</comment>
<keyword evidence="1" id="KW-1133">Transmembrane helix</keyword>
<evidence type="ECO:0000256" key="1">
    <source>
        <dbReference type="SAM" id="Phobius"/>
    </source>
</evidence>
<evidence type="ECO:0000313" key="3">
    <source>
        <dbReference type="Proteomes" id="UP001500957"/>
    </source>
</evidence>
<name>A0ABN1H2J1_9ACTN</name>
<protein>
    <submittedName>
        <fullName evidence="2">Uncharacterized protein</fullName>
    </submittedName>
</protein>
<keyword evidence="1" id="KW-0812">Transmembrane</keyword>
<keyword evidence="3" id="KW-1185">Reference proteome</keyword>
<dbReference type="EMBL" id="BAAAHE010000028">
    <property type="protein sequence ID" value="GAA0627180.1"/>
    <property type="molecule type" value="Genomic_DNA"/>
</dbReference>
<keyword evidence="1" id="KW-0472">Membrane</keyword>
<evidence type="ECO:0000313" key="2">
    <source>
        <dbReference type="EMBL" id="GAA0627180.1"/>
    </source>
</evidence>
<organism evidence="2 3">
    <name type="scientific">Sporichthya brevicatena</name>
    <dbReference type="NCBI Taxonomy" id="171442"/>
    <lineage>
        <taxon>Bacteria</taxon>
        <taxon>Bacillati</taxon>
        <taxon>Actinomycetota</taxon>
        <taxon>Actinomycetes</taxon>
        <taxon>Sporichthyales</taxon>
        <taxon>Sporichthyaceae</taxon>
        <taxon>Sporichthya</taxon>
    </lineage>
</organism>
<dbReference type="Proteomes" id="UP001500957">
    <property type="component" value="Unassembled WGS sequence"/>
</dbReference>
<gene>
    <name evidence="2" type="ORF">GCM10009547_33390</name>
</gene>
<proteinExistence type="predicted"/>
<accession>A0ABN1H2J1</accession>
<sequence>MGTQTTRRTHRHRYLAVGATAVVGFVALGLALPDNTPDPRLMPDPADRTQAPLTDPLQATAPWRAFPVGAAQRPLLVFDPVTIPTALRSDPDRLRGRWVLPDRLTTSPPRLDGFGVTSAEEAVAMLRRALAGVFRDEQLRTADPSAEPVTVSAIRLTRRTFDTDRGRRTLPAWAITFGPRMVAPAIVLAVTDDALYPSPVPTDAEGDVTLSPDGRRLTYSFLGAASGQGNCRADYTPVFLETATAVAIGAVEHRKGHSRQANCRMSAYRRSVSVTLTAPLHNRVVVTYAYGAPLPVRPDGTYRWYRPATGTGR</sequence>
<dbReference type="RefSeq" id="WP_344606790.1">
    <property type="nucleotide sequence ID" value="NZ_BAAAHE010000028.1"/>
</dbReference>
<reference evidence="2 3" key="1">
    <citation type="journal article" date="2019" name="Int. J. Syst. Evol. Microbiol.">
        <title>The Global Catalogue of Microorganisms (GCM) 10K type strain sequencing project: providing services to taxonomists for standard genome sequencing and annotation.</title>
        <authorList>
            <consortium name="The Broad Institute Genomics Platform"/>
            <consortium name="The Broad Institute Genome Sequencing Center for Infectious Disease"/>
            <person name="Wu L."/>
            <person name="Ma J."/>
        </authorList>
    </citation>
    <scope>NUCLEOTIDE SEQUENCE [LARGE SCALE GENOMIC DNA]</scope>
    <source>
        <strain evidence="2 3">JCM 10671</strain>
    </source>
</reference>
<feature type="transmembrane region" description="Helical" evidence="1">
    <location>
        <begin position="12"/>
        <end position="32"/>
    </location>
</feature>